<reference evidence="3 5" key="2">
    <citation type="submission" date="2020-07" db="EMBL/GenBank/DDBJ databases">
        <title>Sequencing the genomes of 1000 actinobacteria strains.</title>
        <authorList>
            <person name="Klenk H.-P."/>
        </authorList>
    </citation>
    <scope>NUCLEOTIDE SEQUENCE [LARGE SCALE GENOMIC DNA]</scope>
    <source>
        <strain evidence="3 5">DSM 10309</strain>
    </source>
</reference>
<dbReference type="GO" id="GO:0006355">
    <property type="term" value="P:regulation of DNA-templated transcription"/>
    <property type="evidence" value="ECO:0007669"/>
    <property type="project" value="InterPro"/>
</dbReference>
<evidence type="ECO:0000313" key="4">
    <source>
        <dbReference type="Proteomes" id="UP000321154"/>
    </source>
</evidence>
<evidence type="ECO:0000313" key="2">
    <source>
        <dbReference type="EMBL" id="GEK84480.1"/>
    </source>
</evidence>
<sequence>MSLPSLAALGVDPVAAEVYEIVLTRPAGVDVAGVVAVGRVDRGAATTALDRLRELGLVHRSATAPPDVGGAAAPSADAPRWAAVDPRVAVPALVSARADALSAARASTAVLAELFDDTRRRDHPSATTRTVSGSADVGDWYSRLELRATRSFLAFDRPPYVVAGNESTERGSLGRGVRWRAVYTVDSFVAEGRWQGVRRLGGHGEEARITHDLPVKLAVADESIALVSIGHDPDRPEALVTESPALVAALGELFEQRWRTAVPVPVESVPGGDAPDWAAVAARVAAASGRPEAGRAPTPDERDLVALIAAGATDEVVAHRLGVSVRTVRRRLHDLLDELGASNRFHAGVEAARRGWI</sequence>
<dbReference type="OrthoDB" id="5932488at2"/>
<dbReference type="InterPro" id="IPR016032">
    <property type="entry name" value="Sig_transdc_resp-reg_C-effctor"/>
</dbReference>
<organism evidence="3 5">
    <name type="scientific">Frigoribacterium faeni</name>
    <dbReference type="NCBI Taxonomy" id="145483"/>
    <lineage>
        <taxon>Bacteria</taxon>
        <taxon>Bacillati</taxon>
        <taxon>Actinomycetota</taxon>
        <taxon>Actinomycetes</taxon>
        <taxon>Micrococcales</taxon>
        <taxon>Microbacteriaceae</taxon>
        <taxon>Frigoribacterium</taxon>
    </lineage>
</organism>
<evidence type="ECO:0000313" key="3">
    <source>
        <dbReference type="EMBL" id="MBA8812036.1"/>
    </source>
</evidence>
<feature type="domain" description="HTH luxR-type" evidence="1">
    <location>
        <begin position="290"/>
        <end position="355"/>
    </location>
</feature>
<comment type="caution">
    <text evidence="3">The sequence shown here is derived from an EMBL/GenBank/DDBJ whole genome shotgun (WGS) entry which is preliminary data.</text>
</comment>
<dbReference type="SMART" id="SM00421">
    <property type="entry name" value="HTH_LUXR"/>
    <property type="match status" value="1"/>
</dbReference>
<evidence type="ECO:0000313" key="5">
    <source>
        <dbReference type="Proteomes" id="UP000522688"/>
    </source>
</evidence>
<dbReference type="PROSITE" id="PS50043">
    <property type="entry name" value="HTH_LUXR_2"/>
    <property type="match status" value="1"/>
</dbReference>
<proteinExistence type="predicted"/>
<reference evidence="2 4" key="1">
    <citation type="submission" date="2019-07" db="EMBL/GenBank/DDBJ databases">
        <title>Whole genome shotgun sequence of Frigoribacterium faeni NBRC 103066.</title>
        <authorList>
            <person name="Hosoyama A."/>
            <person name="Uohara A."/>
            <person name="Ohji S."/>
            <person name="Ichikawa N."/>
        </authorList>
    </citation>
    <scope>NUCLEOTIDE SEQUENCE [LARGE SCALE GENOMIC DNA]</scope>
    <source>
        <strain evidence="2 4">NBRC 103066</strain>
    </source>
</reference>
<accession>A0A7W3PHN2</accession>
<dbReference type="RefSeq" id="WP_146856803.1">
    <property type="nucleotide sequence ID" value="NZ_BAAAHR010000002.1"/>
</dbReference>
<dbReference type="GO" id="GO:0003677">
    <property type="term" value="F:DNA binding"/>
    <property type="evidence" value="ECO:0007669"/>
    <property type="project" value="UniProtKB-KW"/>
</dbReference>
<dbReference type="Gene3D" id="1.10.10.10">
    <property type="entry name" value="Winged helix-like DNA-binding domain superfamily/Winged helix DNA-binding domain"/>
    <property type="match status" value="1"/>
</dbReference>
<dbReference type="EMBL" id="BJUV01000039">
    <property type="protein sequence ID" value="GEK84480.1"/>
    <property type="molecule type" value="Genomic_DNA"/>
</dbReference>
<dbReference type="InterPro" id="IPR051797">
    <property type="entry name" value="TrmB-like"/>
</dbReference>
<evidence type="ECO:0000259" key="1">
    <source>
        <dbReference type="PROSITE" id="PS50043"/>
    </source>
</evidence>
<dbReference type="PANTHER" id="PTHR34293:SF1">
    <property type="entry name" value="HTH-TYPE TRANSCRIPTIONAL REGULATOR TRMBL2"/>
    <property type="match status" value="1"/>
</dbReference>
<dbReference type="InterPro" id="IPR000792">
    <property type="entry name" value="Tscrpt_reg_LuxR_C"/>
</dbReference>
<dbReference type="AlphaFoldDB" id="A0A7W3PHN2"/>
<dbReference type="SUPFAM" id="SSF46894">
    <property type="entry name" value="C-terminal effector domain of the bipartite response regulators"/>
    <property type="match status" value="1"/>
</dbReference>
<keyword evidence="4" id="KW-1185">Reference proteome</keyword>
<keyword evidence="3" id="KW-0238">DNA-binding</keyword>
<dbReference type="InterPro" id="IPR036388">
    <property type="entry name" value="WH-like_DNA-bd_sf"/>
</dbReference>
<dbReference type="CDD" id="cd06170">
    <property type="entry name" value="LuxR_C_like"/>
    <property type="match status" value="1"/>
</dbReference>
<gene>
    <name evidence="3" type="ORF">FB463_000260</name>
    <name evidence="2" type="ORF">FFA01_27890</name>
</gene>
<name>A0A7W3PHN2_9MICO</name>
<dbReference type="PANTHER" id="PTHR34293">
    <property type="entry name" value="HTH-TYPE TRANSCRIPTIONAL REGULATOR TRMBL2"/>
    <property type="match status" value="1"/>
</dbReference>
<dbReference type="EMBL" id="JACGWW010000001">
    <property type="protein sequence ID" value="MBA8812036.1"/>
    <property type="molecule type" value="Genomic_DNA"/>
</dbReference>
<protein>
    <submittedName>
        <fullName evidence="2 3">Transcriptional regulator</fullName>
    </submittedName>
</protein>
<dbReference type="Proteomes" id="UP000321154">
    <property type="component" value="Unassembled WGS sequence"/>
</dbReference>
<dbReference type="Proteomes" id="UP000522688">
    <property type="component" value="Unassembled WGS sequence"/>
</dbReference>